<dbReference type="OrthoDB" id="3934656at2759"/>
<accession>A0A9P3FLF4</accession>
<dbReference type="Proteomes" id="UP000825890">
    <property type="component" value="Unassembled WGS sequence"/>
</dbReference>
<dbReference type="PRINTS" id="PR00385">
    <property type="entry name" value="P450"/>
</dbReference>
<dbReference type="InterPro" id="IPR017972">
    <property type="entry name" value="Cyt_P450_CS"/>
</dbReference>
<dbReference type="InterPro" id="IPR050121">
    <property type="entry name" value="Cytochrome_P450_monoxygenase"/>
</dbReference>
<keyword evidence="8" id="KW-1185">Reference proteome</keyword>
<dbReference type="GO" id="GO:0020037">
    <property type="term" value="F:heme binding"/>
    <property type="evidence" value="ECO:0007669"/>
    <property type="project" value="InterPro"/>
</dbReference>
<organism evidence="7 8">
    <name type="scientific">Cercospora kikuchii</name>
    <dbReference type="NCBI Taxonomy" id="84275"/>
    <lineage>
        <taxon>Eukaryota</taxon>
        <taxon>Fungi</taxon>
        <taxon>Dikarya</taxon>
        <taxon>Ascomycota</taxon>
        <taxon>Pezizomycotina</taxon>
        <taxon>Dothideomycetes</taxon>
        <taxon>Dothideomycetidae</taxon>
        <taxon>Mycosphaerellales</taxon>
        <taxon>Mycosphaerellaceae</taxon>
        <taxon>Cercospora</taxon>
    </lineage>
</organism>
<dbReference type="InterPro" id="IPR036396">
    <property type="entry name" value="Cyt_P450_sf"/>
</dbReference>
<dbReference type="GeneID" id="68297732"/>
<gene>
    <name evidence="7" type="ORF">CKM354_001215700</name>
</gene>
<keyword evidence="3 5" id="KW-0479">Metal-binding</keyword>
<evidence type="ECO:0000256" key="2">
    <source>
        <dbReference type="ARBA" id="ARBA00010617"/>
    </source>
</evidence>
<keyword evidence="4 5" id="KW-0408">Iron</keyword>
<dbReference type="Pfam" id="PF00067">
    <property type="entry name" value="p450"/>
    <property type="match status" value="1"/>
</dbReference>
<dbReference type="GO" id="GO:0004497">
    <property type="term" value="F:monooxygenase activity"/>
    <property type="evidence" value="ECO:0007669"/>
    <property type="project" value="UniProtKB-KW"/>
</dbReference>
<dbReference type="PRINTS" id="PR00463">
    <property type="entry name" value="EP450I"/>
</dbReference>
<dbReference type="SUPFAM" id="SSF48264">
    <property type="entry name" value="Cytochrome P450"/>
    <property type="match status" value="1"/>
</dbReference>
<evidence type="ECO:0000313" key="8">
    <source>
        <dbReference type="Proteomes" id="UP000825890"/>
    </source>
</evidence>
<evidence type="ECO:0008006" key="9">
    <source>
        <dbReference type="Google" id="ProtNLM"/>
    </source>
</evidence>
<dbReference type="InterPro" id="IPR001128">
    <property type="entry name" value="Cyt_P450"/>
</dbReference>
<comment type="cofactor">
    <cofactor evidence="1 5">
        <name>heme</name>
        <dbReference type="ChEBI" id="CHEBI:30413"/>
    </cofactor>
</comment>
<dbReference type="GO" id="GO:0005506">
    <property type="term" value="F:iron ion binding"/>
    <property type="evidence" value="ECO:0007669"/>
    <property type="project" value="InterPro"/>
</dbReference>
<evidence type="ECO:0000256" key="1">
    <source>
        <dbReference type="ARBA" id="ARBA00001971"/>
    </source>
</evidence>
<name>A0A9P3FLF4_9PEZI</name>
<dbReference type="PROSITE" id="PS00086">
    <property type="entry name" value="CYTOCHROME_P450"/>
    <property type="match status" value="1"/>
</dbReference>
<evidence type="ECO:0000256" key="3">
    <source>
        <dbReference type="ARBA" id="ARBA00022723"/>
    </source>
</evidence>
<evidence type="ECO:0000313" key="7">
    <source>
        <dbReference type="EMBL" id="GIZ49118.1"/>
    </source>
</evidence>
<evidence type="ECO:0000256" key="4">
    <source>
        <dbReference type="ARBA" id="ARBA00023004"/>
    </source>
</evidence>
<dbReference type="InterPro" id="IPR002401">
    <property type="entry name" value="Cyt_P450_E_grp-I"/>
</dbReference>
<reference evidence="7 8" key="1">
    <citation type="submission" date="2021-01" db="EMBL/GenBank/DDBJ databases">
        <title>Cercospora kikuchii MAFF 305040 whole genome shotgun sequence.</title>
        <authorList>
            <person name="Kashiwa T."/>
            <person name="Suzuki T."/>
        </authorList>
    </citation>
    <scope>NUCLEOTIDE SEQUENCE [LARGE SCALE GENOMIC DNA]</scope>
    <source>
        <strain evidence="7 8">MAFF 305040</strain>
    </source>
</reference>
<keyword evidence="5 6" id="KW-0349">Heme</keyword>
<proteinExistence type="inferred from homology"/>
<feature type="binding site" description="axial binding residue" evidence="5">
    <location>
        <position position="319"/>
    </location>
    <ligand>
        <name>heme</name>
        <dbReference type="ChEBI" id="CHEBI:30413"/>
    </ligand>
    <ligandPart>
        <name>Fe</name>
        <dbReference type="ChEBI" id="CHEBI:18248"/>
    </ligandPart>
</feature>
<comment type="caution">
    <text evidence="7">The sequence shown here is derived from an EMBL/GenBank/DDBJ whole genome shotgun (WGS) entry which is preliminary data.</text>
</comment>
<dbReference type="AlphaFoldDB" id="A0A9P3FLF4"/>
<dbReference type="Gene3D" id="1.10.630.10">
    <property type="entry name" value="Cytochrome P450"/>
    <property type="match status" value="1"/>
</dbReference>
<evidence type="ECO:0000256" key="5">
    <source>
        <dbReference type="PIRSR" id="PIRSR602401-1"/>
    </source>
</evidence>
<keyword evidence="6" id="KW-0560">Oxidoreductase</keyword>
<protein>
    <recommendedName>
        <fullName evidence="9">Cytochrome P450</fullName>
    </recommendedName>
</protein>
<dbReference type="GO" id="GO:0016705">
    <property type="term" value="F:oxidoreductase activity, acting on paired donors, with incorporation or reduction of molecular oxygen"/>
    <property type="evidence" value="ECO:0007669"/>
    <property type="project" value="InterPro"/>
</dbReference>
<keyword evidence="6" id="KW-0503">Monooxygenase</keyword>
<dbReference type="PANTHER" id="PTHR24305">
    <property type="entry name" value="CYTOCHROME P450"/>
    <property type="match status" value="1"/>
</dbReference>
<dbReference type="PANTHER" id="PTHR24305:SF232">
    <property type="entry name" value="P450, PUTATIVE (EUROFUNG)-RELATED"/>
    <property type="match status" value="1"/>
</dbReference>
<comment type="similarity">
    <text evidence="2 6">Belongs to the cytochrome P450 family.</text>
</comment>
<evidence type="ECO:0000256" key="6">
    <source>
        <dbReference type="RuleBase" id="RU000461"/>
    </source>
</evidence>
<dbReference type="RefSeq" id="XP_044663605.1">
    <property type="nucleotide sequence ID" value="XM_044807670.1"/>
</dbReference>
<dbReference type="EMBL" id="BOLY01000009">
    <property type="protein sequence ID" value="GIZ49118.1"/>
    <property type="molecule type" value="Genomic_DNA"/>
</dbReference>
<sequence length="376" mass="41966">MSTILSLESEIDRVGRLAWSRLDNMATRRETVNLQHWTAYFAFDVVCTLGIGGPLGFLEQGIDVQGIIKSIHDLFFMSSILGDIPGQMAWLRNPIAQALSRLAGHTSSSAGRDFATWLFSQVQDRMQAPSDPERHPDMLDHFISMKEDDGRSVDFPGVVVEAGNLIGAGADTTSAGISSVLGELVRHPEDYKAVQREVDEVYARDDFQAHGTIDYKTAEKLPWLSACVKEALRLTPSIVWQLPRHVPEQGITIDGHYIPASAVVSLSPYAANRDENVFGDDASEWNPGRYIAGNKGVTDEYVRNIEKFNTTFGYGSRTCIGRNLALVETYRFVAEFCHRYDVTPVNAAAPYRTISQWFVVNKDFNVVLQRRQSTKE</sequence>